<comment type="caution">
    <text evidence="2">The sequence shown here is derived from an EMBL/GenBank/DDBJ whole genome shotgun (WGS) entry which is preliminary data.</text>
</comment>
<evidence type="ECO:0000313" key="3">
    <source>
        <dbReference type="Proteomes" id="UP000324222"/>
    </source>
</evidence>
<evidence type="ECO:0000256" key="1">
    <source>
        <dbReference type="SAM" id="Phobius"/>
    </source>
</evidence>
<keyword evidence="1" id="KW-0812">Transmembrane</keyword>
<feature type="transmembrane region" description="Helical" evidence="1">
    <location>
        <begin position="30"/>
        <end position="47"/>
    </location>
</feature>
<sequence length="63" mass="7545">MEKTDYKKPQDFDDILQQVGSFGKYQKLRIVLLFLPCSFFFGFTVRINKYPYLQTQIPILSFE</sequence>
<evidence type="ECO:0000313" key="2">
    <source>
        <dbReference type="EMBL" id="MPD06176.1"/>
    </source>
</evidence>
<organism evidence="2 3">
    <name type="scientific">Portunus trituberculatus</name>
    <name type="common">Swimming crab</name>
    <name type="synonym">Neptunus trituberculatus</name>
    <dbReference type="NCBI Taxonomy" id="210409"/>
    <lineage>
        <taxon>Eukaryota</taxon>
        <taxon>Metazoa</taxon>
        <taxon>Ecdysozoa</taxon>
        <taxon>Arthropoda</taxon>
        <taxon>Crustacea</taxon>
        <taxon>Multicrustacea</taxon>
        <taxon>Malacostraca</taxon>
        <taxon>Eumalacostraca</taxon>
        <taxon>Eucarida</taxon>
        <taxon>Decapoda</taxon>
        <taxon>Pleocyemata</taxon>
        <taxon>Brachyura</taxon>
        <taxon>Eubrachyura</taxon>
        <taxon>Portunoidea</taxon>
        <taxon>Portunidae</taxon>
        <taxon>Portuninae</taxon>
        <taxon>Portunus</taxon>
    </lineage>
</organism>
<accession>A0A5B7KH81</accession>
<proteinExistence type="predicted"/>
<keyword evidence="1" id="KW-1133">Transmembrane helix</keyword>
<dbReference type="EMBL" id="VSRR010149796">
    <property type="protein sequence ID" value="MPD06176.1"/>
    <property type="molecule type" value="Genomic_DNA"/>
</dbReference>
<dbReference type="Proteomes" id="UP000324222">
    <property type="component" value="Unassembled WGS sequence"/>
</dbReference>
<reference evidence="2 3" key="1">
    <citation type="submission" date="2019-05" db="EMBL/GenBank/DDBJ databases">
        <title>Another draft genome of Portunus trituberculatus and its Hox gene families provides insights of decapod evolution.</title>
        <authorList>
            <person name="Jeong J.-H."/>
            <person name="Song I."/>
            <person name="Kim S."/>
            <person name="Choi T."/>
            <person name="Kim D."/>
            <person name="Ryu S."/>
            <person name="Kim W."/>
        </authorList>
    </citation>
    <scope>NUCLEOTIDE SEQUENCE [LARGE SCALE GENOMIC DNA]</scope>
    <source>
        <tissue evidence="2">Muscle</tissue>
    </source>
</reference>
<protein>
    <submittedName>
        <fullName evidence="2">Uncharacterized protein</fullName>
    </submittedName>
</protein>
<keyword evidence="3" id="KW-1185">Reference proteome</keyword>
<dbReference type="AlphaFoldDB" id="A0A5B7KH81"/>
<keyword evidence="1" id="KW-0472">Membrane</keyword>
<name>A0A5B7KH81_PORTR</name>
<gene>
    <name evidence="2" type="ORF">E2C01_101969</name>
</gene>